<dbReference type="AlphaFoldDB" id="A0A6N9NIK1"/>
<reference evidence="2 3" key="1">
    <citation type="submission" date="2019-12" db="EMBL/GenBank/DDBJ databases">
        <authorList>
            <person name="Zhao J."/>
        </authorList>
    </citation>
    <scope>NUCLEOTIDE SEQUENCE [LARGE SCALE GENOMIC DNA]</scope>
    <source>
        <strain evidence="2 3">S-15</strain>
    </source>
</reference>
<evidence type="ECO:0000313" key="2">
    <source>
        <dbReference type="EMBL" id="NBG65669.1"/>
    </source>
</evidence>
<accession>A0A6N9NIK1</accession>
<keyword evidence="1" id="KW-1133">Transmembrane helix</keyword>
<dbReference type="EMBL" id="WWNE01000005">
    <property type="protein sequence ID" value="NBG65669.1"/>
    <property type="molecule type" value="Genomic_DNA"/>
</dbReference>
<evidence type="ECO:0000256" key="1">
    <source>
        <dbReference type="SAM" id="Phobius"/>
    </source>
</evidence>
<keyword evidence="3" id="KW-1185">Reference proteome</keyword>
<dbReference type="RefSeq" id="WP_160632616.1">
    <property type="nucleotide sequence ID" value="NZ_WWNE01000005.1"/>
</dbReference>
<protein>
    <recommendedName>
        <fullName evidence="4">DUF4149 domain-containing protein</fullName>
    </recommendedName>
</protein>
<keyword evidence="1" id="KW-0472">Membrane</keyword>
<feature type="transmembrane region" description="Helical" evidence="1">
    <location>
        <begin position="7"/>
        <end position="27"/>
    </location>
</feature>
<evidence type="ECO:0008006" key="4">
    <source>
        <dbReference type="Google" id="ProtNLM"/>
    </source>
</evidence>
<dbReference type="Proteomes" id="UP000470771">
    <property type="component" value="Unassembled WGS sequence"/>
</dbReference>
<comment type="caution">
    <text evidence="2">The sequence shown here is derived from an EMBL/GenBank/DDBJ whole genome shotgun (WGS) entry which is preliminary data.</text>
</comment>
<proteinExistence type="predicted"/>
<name>A0A6N9NIK1_9FLAO</name>
<evidence type="ECO:0000313" key="3">
    <source>
        <dbReference type="Proteomes" id="UP000470771"/>
    </source>
</evidence>
<gene>
    <name evidence="2" type="ORF">GQN54_06040</name>
</gene>
<feature type="transmembrane region" description="Helical" evidence="1">
    <location>
        <begin position="118"/>
        <end position="142"/>
    </location>
</feature>
<feature type="transmembrane region" description="Helical" evidence="1">
    <location>
        <begin position="75"/>
        <end position="98"/>
    </location>
</feature>
<keyword evidence="1" id="KW-0812">Transmembrane</keyword>
<sequence length="144" mass="16408">MSVKTKYPVAIVVTFLWIGFVSAISFMEAWLKFQANGITLSLGLGIGQLVFGALNKVEWIFAIAILVQYLNSRKLLSFSLGFYYISFSILILQTFWLLPDLDARAELIIQGQIVPSSYLYFYYIALEVIKVICLTIFGIRLFKK</sequence>
<organism evidence="2 3">
    <name type="scientific">Acidiluteibacter ferrifornacis</name>
    <dbReference type="NCBI Taxonomy" id="2692424"/>
    <lineage>
        <taxon>Bacteria</taxon>
        <taxon>Pseudomonadati</taxon>
        <taxon>Bacteroidota</taxon>
        <taxon>Flavobacteriia</taxon>
        <taxon>Flavobacteriales</taxon>
        <taxon>Cryomorphaceae</taxon>
        <taxon>Acidiluteibacter</taxon>
    </lineage>
</organism>